<gene>
    <name evidence="2" type="ORF">H0S70_13085</name>
</gene>
<dbReference type="AlphaFoldDB" id="A0A7H1DW85"/>
<dbReference type="Pfam" id="PF01844">
    <property type="entry name" value="HNH"/>
    <property type="match status" value="1"/>
</dbReference>
<dbReference type="InterPro" id="IPR004919">
    <property type="entry name" value="GmrSD_N"/>
</dbReference>
<dbReference type="RefSeq" id="WP_188321097.1">
    <property type="nucleotide sequence ID" value="NZ_CP060203.1"/>
</dbReference>
<evidence type="ECO:0000313" key="3">
    <source>
        <dbReference type="Proteomes" id="UP000516438"/>
    </source>
</evidence>
<dbReference type="Proteomes" id="UP000516438">
    <property type="component" value="Chromosome"/>
</dbReference>
<protein>
    <submittedName>
        <fullName evidence="2">DUF262 domain-containing protein</fullName>
    </submittedName>
</protein>
<evidence type="ECO:0000313" key="2">
    <source>
        <dbReference type="EMBL" id="QNS41243.1"/>
    </source>
</evidence>
<dbReference type="InterPro" id="IPR003615">
    <property type="entry name" value="HNH_nuc"/>
</dbReference>
<accession>A0A7H1DW85</accession>
<evidence type="ECO:0000259" key="1">
    <source>
        <dbReference type="SMART" id="SM00507"/>
    </source>
</evidence>
<keyword evidence="3" id="KW-1185">Reference proteome</keyword>
<feature type="domain" description="HNH nuclease" evidence="1">
    <location>
        <begin position="306"/>
        <end position="359"/>
    </location>
</feature>
<dbReference type="GO" id="GO:0003676">
    <property type="term" value="F:nucleic acid binding"/>
    <property type="evidence" value="ECO:0007669"/>
    <property type="project" value="InterPro"/>
</dbReference>
<dbReference type="EMBL" id="CP060203">
    <property type="protein sequence ID" value="QNS41243.1"/>
    <property type="molecule type" value="Genomic_DNA"/>
</dbReference>
<dbReference type="PANTHER" id="PTHR39639:SF1">
    <property type="entry name" value="DUF262 DOMAIN-CONTAINING PROTEIN"/>
    <property type="match status" value="1"/>
</dbReference>
<dbReference type="KEGG" id="cmaq:H0S70_13085"/>
<dbReference type="Pfam" id="PF03235">
    <property type="entry name" value="GmrSD_N"/>
    <property type="match status" value="1"/>
</dbReference>
<dbReference type="CDD" id="cd00085">
    <property type="entry name" value="HNHc"/>
    <property type="match status" value="1"/>
</dbReference>
<dbReference type="REBASE" id="444102">
    <property type="entry name" value="Csp2069ORF13085P"/>
</dbReference>
<name>A0A7H1DW85_9FLAO</name>
<organism evidence="2 3">
    <name type="scientific">Chryseobacterium manosquense</name>
    <dbReference type="NCBI Taxonomy" id="2754694"/>
    <lineage>
        <taxon>Bacteria</taxon>
        <taxon>Pseudomonadati</taxon>
        <taxon>Bacteroidota</taxon>
        <taxon>Flavobacteriia</taxon>
        <taxon>Flavobacteriales</taxon>
        <taxon>Weeksellaceae</taxon>
        <taxon>Chryseobacterium group</taxon>
        <taxon>Chryseobacterium</taxon>
    </lineage>
</organism>
<dbReference type="PANTHER" id="PTHR39639">
    <property type="entry name" value="CHROMOSOME 16, WHOLE GENOME SHOTGUN SEQUENCE"/>
    <property type="match status" value="1"/>
</dbReference>
<dbReference type="GO" id="GO:0008270">
    <property type="term" value="F:zinc ion binding"/>
    <property type="evidence" value="ECO:0007669"/>
    <property type="project" value="InterPro"/>
</dbReference>
<dbReference type="Gene3D" id="1.10.30.50">
    <property type="match status" value="1"/>
</dbReference>
<reference evidence="2 3" key="1">
    <citation type="submission" date="2020-07" db="EMBL/GenBank/DDBJ databases">
        <title>Complete genome and description of Chryseobacterium manosquense strain Marseille-Q2069 sp. nov.</title>
        <authorList>
            <person name="Boxberger M."/>
        </authorList>
    </citation>
    <scope>NUCLEOTIDE SEQUENCE [LARGE SCALE GENOMIC DNA]</scope>
    <source>
        <strain evidence="2 3">Marseille-Q2069</strain>
    </source>
</reference>
<proteinExistence type="predicted"/>
<sequence length="364" mass="42223">MEIKLHEITIRELTAGYEDKGDDGVVAYGSKLDVRPPFQREFVYDDKQRAMVIDTVMKGHPLNVMYWAVREDGSYEIIDGQQRTISICQYVANDYSVKTRGNMLAYENLQDDEQQKILDYKLLIYICEGTPSEKLEWFETINIAGAVLTKQELRNASYAGPWLSDAKKYFSKASGPAYNRGHDLLTGSAKRQDYLETVLNWISKGNIEKYMGEHQHDPNANALKQYFEAVITWQRNTFKKYRSSMKGLDWGKWYDEYKDAVLDTDAIEKQIAELVEDDEVKTEKGIYPYVLTGDERHLDLRTFDVKTKRKAYQKQNGICPVCQQHFEFEEMEGDHIIPWKDGGLTTEDNLMMLCKKDNRTKSGK</sequence>
<dbReference type="GO" id="GO:0004519">
    <property type="term" value="F:endonuclease activity"/>
    <property type="evidence" value="ECO:0007669"/>
    <property type="project" value="InterPro"/>
</dbReference>
<dbReference type="SMART" id="SM00507">
    <property type="entry name" value="HNHc"/>
    <property type="match status" value="1"/>
</dbReference>
<dbReference type="InterPro" id="IPR002711">
    <property type="entry name" value="HNH"/>
</dbReference>